<gene>
    <name evidence="2" type="ORF">PHMEG_00036303</name>
</gene>
<dbReference type="AlphaFoldDB" id="A0A225UM33"/>
<protein>
    <submittedName>
        <fullName evidence="2">Uncharacterized protein</fullName>
    </submittedName>
</protein>
<keyword evidence="3" id="KW-1185">Reference proteome</keyword>
<sequence>MGDAEAGHFKASIMKDIYDIQFASGEREVMLLREAVLRKWMSYARVVDFARYMRTQWLYDAFCNWQVHRTASGFASTNNPIEQFNRVLKRDYTLNRRLKIAMLLRELNNCCQNESSNGKCFRRQLEPQQALVRRTTELSRENLLHLGLEPESCADHVTGIPHYAVLHVVSIPGPRIKLPKLGKTQEALEISNQMGANYARMEQQDMPWNGWPVDLINRKRPCKYSNKFGTCIHLGFAMRKTESLDNTTHNVLVNRRRGKKRRLTNHADSLGGRPPHIGPALSLT</sequence>
<dbReference type="EMBL" id="NBNE01014965">
    <property type="protein sequence ID" value="OWY94075.1"/>
    <property type="molecule type" value="Genomic_DNA"/>
</dbReference>
<evidence type="ECO:0000313" key="2">
    <source>
        <dbReference type="EMBL" id="OWY94075.1"/>
    </source>
</evidence>
<name>A0A225UM33_9STRA</name>
<proteinExistence type="predicted"/>
<evidence type="ECO:0000313" key="3">
    <source>
        <dbReference type="Proteomes" id="UP000198211"/>
    </source>
</evidence>
<dbReference type="OrthoDB" id="128946at2759"/>
<organism evidence="2 3">
    <name type="scientific">Phytophthora megakarya</name>
    <dbReference type="NCBI Taxonomy" id="4795"/>
    <lineage>
        <taxon>Eukaryota</taxon>
        <taxon>Sar</taxon>
        <taxon>Stramenopiles</taxon>
        <taxon>Oomycota</taxon>
        <taxon>Peronosporomycetes</taxon>
        <taxon>Peronosporales</taxon>
        <taxon>Peronosporaceae</taxon>
        <taxon>Phytophthora</taxon>
    </lineage>
</organism>
<comment type="caution">
    <text evidence="2">The sequence shown here is derived from an EMBL/GenBank/DDBJ whole genome shotgun (WGS) entry which is preliminary data.</text>
</comment>
<evidence type="ECO:0000256" key="1">
    <source>
        <dbReference type="SAM" id="MobiDB-lite"/>
    </source>
</evidence>
<feature type="region of interest" description="Disordered" evidence="1">
    <location>
        <begin position="256"/>
        <end position="284"/>
    </location>
</feature>
<dbReference type="Proteomes" id="UP000198211">
    <property type="component" value="Unassembled WGS sequence"/>
</dbReference>
<accession>A0A225UM33</accession>
<reference evidence="3" key="1">
    <citation type="submission" date="2017-03" db="EMBL/GenBank/DDBJ databases">
        <title>Phytopthora megakarya and P. palmivora, two closely related causual agents of cacao black pod achieved similar genome size and gene model numbers by different mechanisms.</title>
        <authorList>
            <person name="Ali S."/>
            <person name="Shao J."/>
            <person name="Larry D.J."/>
            <person name="Kronmiller B."/>
            <person name="Shen D."/>
            <person name="Strem M.D."/>
            <person name="Melnick R.L."/>
            <person name="Guiltinan M.J."/>
            <person name="Tyler B.M."/>
            <person name="Meinhardt L.W."/>
            <person name="Bailey B.A."/>
        </authorList>
    </citation>
    <scope>NUCLEOTIDE SEQUENCE [LARGE SCALE GENOMIC DNA]</scope>
    <source>
        <strain evidence="3">zdho120</strain>
    </source>
</reference>